<accession>A0A835YFF4</accession>
<organism evidence="1 2">
    <name type="scientific">Edaphochlamys debaryana</name>
    <dbReference type="NCBI Taxonomy" id="47281"/>
    <lineage>
        <taxon>Eukaryota</taxon>
        <taxon>Viridiplantae</taxon>
        <taxon>Chlorophyta</taxon>
        <taxon>core chlorophytes</taxon>
        <taxon>Chlorophyceae</taxon>
        <taxon>CS clade</taxon>
        <taxon>Chlamydomonadales</taxon>
        <taxon>Chlamydomonadales incertae sedis</taxon>
        <taxon>Edaphochlamys</taxon>
    </lineage>
</organism>
<dbReference type="Proteomes" id="UP000612055">
    <property type="component" value="Unassembled WGS sequence"/>
</dbReference>
<proteinExistence type="predicted"/>
<keyword evidence="2" id="KW-1185">Reference proteome</keyword>
<dbReference type="EMBL" id="JAEHOE010000003">
    <property type="protein sequence ID" value="KAG2500737.1"/>
    <property type="molecule type" value="Genomic_DNA"/>
</dbReference>
<gene>
    <name evidence="1" type="ORF">HYH03_001501</name>
</gene>
<dbReference type="OrthoDB" id="592847at2759"/>
<evidence type="ECO:0000313" key="2">
    <source>
        <dbReference type="Proteomes" id="UP000612055"/>
    </source>
</evidence>
<name>A0A835YFF4_9CHLO</name>
<dbReference type="AlphaFoldDB" id="A0A835YFF4"/>
<sequence length="88" mass="9509">MLLAALYPLEHQQLWQALAREAKEHGDVMQLPVEEASASNSALALAFFVAVAAQLPGVRWVVRVGDGALLLPQRLMMAADQWEAAGAE</sequence>
<evidence type="ECO:0000313" key="1">
    <source>
        <dbReference type="EMBL" id="KAG2500737.1"/>
    </source>
</evidence>
<protein>
    <submittedName>
        <fullName evidence="1">Uncharacterized protein</fullName>
    </submittedName>
</protein>
<comment type="caution">
    <text evidence="1">The sequence shown here is derived from an EMBL/GenBank/DDBJ whole genome shotgun (WGS) entry which is preliminary data.</text>
</comment>
<reference evidence="1" key="1">
    <citation type="journal article" date="2020" name="bioRxiv">
        <title>Comparative genomics of Chlamydomonas.</title>
        <authorList>
            <person name="Craig R.J."/>
            <person name="Hasan A.R."/>
            <person name="Ness R.W."/>
            <person name="Keightley P.D."/>
        </authorList>
    </citation>
    <scope>NUCLEOTIDE SEQUENCE</scope>
    <source>
        <strain evidence="1">CCAP 11/70</strain>
    </source>
</reference>